<organism evidence="11 12">
    <name type="scientific">Albula glossodonta</name>
    <name type="common">roundjaw bonefish</name>
    <dbReference type="NCBI Taxonomy" id="121402"/>
    <lineage>
        <taxon>Eukaryota</taxon>
        <taxon>Metazoa</taxon>
        <taxon>Chordata</taxon>
        <taxon>Craniata</taxon>
        <taxon>Vertebrata</taxon>
        <taxon>Euteleostomi</taxon>
        <taxon>Actinopterygii</taxon>
        <taxon>Neopterygii</taxon>
        <taxon>Teleostei</taxon>
        <taxon>Albuliformes</taxon>
        <taxon>Albulidae</taxon>
        <taxon>Albula</taxon>
    </lineage>
</organism>
<evidence type="ECO:0000256" key="3">
    <source>
        <dbReference type="ARBA" id="ARBA00022843"/>
    </source>
</evidence>
<dbReference type="InterPro" id="IPR036388">
    <property type="entry name" value="WH-like_DNA-bd_sf"/>
</dbReference>
<evidence type="ECO:0000256" key="9">
    <source>
        <dbReference type="SAM" id="MobiDB-lite"/>
    </source>
</evidence>
<dbReference type="OrthoDB" id="6538197at2759"/>
<dbReference type="GO" id="GO:0005634">
    <property type="term" value="C:nucleus"/>
    <property type="evidence" value="ECO:0007669"/>
    <property type="project" value="UniProtKB-SubCell"/>
</dbReference>
<feature type="region of interest" description="Disordered" evidence="9">
    <location>
        <begin position="162"/>
        <end position="183"/>
    </location>
</feature>
<evidence type="ECO:0000256" key="4">
    <source>
        <dbReference type="ARBA" id="ARBA00023015"/>
    </source>
</evidence>
<evidence type="ECO:0000256" key="8">
    <source>
        <dbReference type="ARBA" id="ARBA00023242"/>
    </source>
</evidence>
<evidence type="ECO:0000313" key="11">
    <source>
        <dbReference type="EMBL" id="KAG9340946.1"/>
    </source>
</evidence>
<sequence length="307" mass="34801">MHFCDVIGSPSLATARFDDKKKKLRSLELQRSEALFVVAMPVLRTRMRDWLEERIESNAIPGLVWLDKEGKTFCIPWKHASRHGWEMEKDACIFREWAIHTGKYIVGETAPDYRMWKANFRCALNSLPDIEEVKDGRVRKGCGANRIYRMLQKVSKKTVRKSRLKISKQQSRNKGDADGHETCDVQDPCIKHQEENTGNIESPDMQSPADEDAVDDFCLSFQVSPVPSPGFGDEARFIEMVQQSECQQSVLEHTVLLEPQLLNDGSGEVELQPIDPMSFLSHVLDSAPHNLSPTDSPSQLRPAPTQP</sequence>
<dbReference type="CDD" id="cd00103">
    <property type="entry name" value="IRF"/>
    <property type="match status" value="1"/>
</dbReference>
<feature type="compositionally biased region" description="Basic and acidic residues" evidence="9">
    <location>
        <begin position="173"/>
        <end position="183"/>
    </location>
</feature>
<dbReference type="PANTHER" id="PTHR11949">
    <property type="entry name" value="INTERFERON REGULATORY FACTOR"/>
    <property type="match status" value="1"/>
</dbReference>
<dbReference type="Pfam" id="PF00605">
    <property type="entry name" value="IRF"/>
    <property type="match status" value="1"/>
</dbReference>
<proteinExistence type="predicted"/>
<dbReference type="GO" id="GO:0000981">
    <property type="term" value="F:DNA-binding transcription factor activity, RNA polymerase II-specific"/>
    <property type="evidence" value="ECO:0007669"/>
    <property type="project" value="TreeGrafter"/>
</dbReference>
<dbReference type="GO" id="GO:0000978">
    <property type="term" value="F:RNA polymerase II cis-regulatory region sequence-specific DNA binding"/>
    <property type="evidence" value="ECO:0007669"/>
    <property type="project" value="TreeGrafter"/>
</dbReference>
<dbReference type="Proteomes" id="UP000824540">
    <property type="component" value="Unassembled WGS sequence"/>
</dbReference>
<keyword evidence="4" id="KW-0805">Transcription regulation</keyword>
<evidence type="ECO:0000256" key="7">
    <source>
        <dbReference type="ARBA" id="ARBA00023163"/>
    </source>
</evidence>
<keyword evidence="5" id="KW-0238">DNA-binding</keyword>
<dbReference type="GO" id="GO:0002376">
    <property type="term" value="P:immune system process"/>
    <property type="evidence" value="ECO:0007669"/>
    <property type="project" value="TreeGrafter"/>
</dbReference>
<keyword evidence="6" id="KW-0010">Activator</keyword>
<keyword evidence="2" id="KW-1017">Isopeptide bond</keyword>
<dbReference type="PROSITE" id="PS51507">
    <property type="entry name" value="IRF_2"/>
    <property type="match status" value="1"/>
</dbReference>
<name>A0A8T2NMS4_9TELE</name>
<feature type="domain" description="IRF tryptophan pentad repeat" evidence="10">
    <location>
        <begin position="44"/>
        <end position="152"/>
    </location>
</feature>
<dbReference type="PRINTS" id="PR00267">
    <property type="entry name" value="INTFRNREGFCT"/>
</dbReference>
<comment type="subcellular location">
    <subcellularLocation>
        <location evidence="1">Nucleus</location>
    </subcellularLocation>
</comment>
<dbReference type="FunFam" id="1.10.10.10:FF:000065">
    <property type="entry name" value="Interferon regulatory factor"/>
    <property type="match status" value="1"/>
</dbReference>
<evidence type="ECO:0000313" key="12">
    <source>
        <dbReference type="Proteomes" id="UP000824540"/>
    </source>
</evidence>
<comment type="caution">
    <text evidence="11">The sequence shown here is derived from an EMBL/GenBank/DDBJ whole genome shotgun (WGS) entry which is preliminary data.</text>
</comment>
<evidence type="ECO:0000256" key="2">
    <source>
        <dbReference type="ARBA" id="ARBA00022499"/>
    </source>
</evidence>
<evidence type="ECO:0000256" key="1">
    <source>
        <dbReference type="ARBA" id="ARBA00004123"/>
    </source>
</evidence>
<dbReference type="PANTHER" id="PTHR11949:SF3">
    <property type="entry name" value="INTERFERON REGULATORY FACTOR 1"/>
    <property type="match status" value="1"/>
</dbReference>
<dbReference type="EMBL" id="JAFBMS010000039">
    <property type="protein sequence ID" value="KAG9340946.1"/>
    <property type="molecule type" value="Genomic_DNA"/>
</dbReference>
<evidence type="ECO:0000259" key="10">
    <source>
        <dbReference type="PROSITE" id="PS51507"/>
    </source>
</evidence>
<keyword evidence="8" id="KW-0539">Nucleus</keyword>
<keyword evidence="12" id="KW-1185">Reference proteome</keyword>
<accession>A0A8T2NMS4</accession>
<keyword evidence="3" id="KW-0832">Ubl conjugation</keyword>
<keyword evidence="7" id="KW-0804">Transcription</keyword>
<dbReference type="InterPro" id="IPR036390">
    <property type="entry name" value="WH_DNA-bd_sf"/>
</dbReference>
<evidence type="ECO:0000256" key="5">
    <source>
        <dbReference type="ARBA" id="ARBA00023125"/>
    </source>
</evidence>
<dbReference type="InterPro" id="IPR019817">
    <property type="entry name" value="Interferon_reg_fac_CS"/>
</dbReference>
<dbReference type="SUPFAM" id="SSF46785">
    <property type="entry name" value="Winged helix' DNA-binding domain"/>
    <property type="match status" value="1"/>
</dbReference>
<reference evidence="11" key="1">
    <citation type="thesis" date="2021" institute="BYU ScholarsArchive" country="Provo, UT, USA">
        <title>Applications of and Algorithms for Genome Assembly and Genomic Analyses with an Emphasis on Marine Teleosts.</title>
        <authorList>
            <person name="Pickett B.D."/>
        </authorList>
    </citation>
    <scope>NUCLEOTIDE SEQUENCE</scope>
    <source>
        <strain evidence="11">HI-2016</strain>
    </source>
</reference>
<dbReference type="AlphaFoldDB" id="A0A8T2NMS4"/>
<dbReference type="PROSITE" id="PS00601">
    <property type="entry name" value="IRF_1"/>
    <property type="match status" value="1"/>
</dbReference>
<feature type="compositionally biased region" description="Polar residues" evidence="9">
    <location>
        <begin position="289"/>
        <end position="299"/>
    </location>
</feature>
<dbReference type="Gene3D" id="1.10.10.10">
    <property type="entry name" value="Winged helix-like DNA-binding domain superfamily/Winged helix DNA-binding domain"/>
    <property type="match status" value="1"/>
</dbReference>
<gene>
    <name evidence="11" type="ORF">JZ751_020139</name>
</gene>
<evidence type="ECO:0000256" key="6">
    <source>
        <dbReference type="ARBA" id="ARBA00023159"/>
    </source>
</evidence>
<protein>
    <recommendedName>
        <fullName evidence="10">IRF tryptophan pentad repeat domain-containing protein</fullName>
    </recommendedName>
</protein>
<feature type="region of interest" description="Disordered" evidence="9">
    <location>
        <begin position="285"/>
        <end position="307"/>
    </location>
</feature>
<dbReference type="SMART" id="SM00348">
    <property type="entry name" value="IRF"/>
    <property type="match status" value="1"/>
</dbReference>
<dbReference type="InterPro" id="IPR001346">
    <property type="entry name" value="Interferon_reg_fact_DNA-bd_dom"/>
</dbReference>